<evidence type="ECO:0000313" key="2">
    <source>
        <dbReference type="Proteomes" id="UP000618579"/>
    </source>
</evidence>
<organism evidence="1 2">
    <name type="scientific">Paenibacillus planticolens</name>
    <dbReference type="NCBI Taxonomy" id="2654976"/>
    <lineage>
        <taxon>Bacteria</taxon>
        <taxon>Bacillati</taxon>
        <taxon>Bacillota</taxon>
        <taxon>Bacilli</taxon>
        <taxon>Bacillales</taxon>
        <taxon>Paenibacillaceae</taxon>
        <taxon>Paenibacillus</taxon>
    </lineage>
</organism>
<gene>
    <name evidence="1" type="ORF">GC097_00950</name>
</gene>
<keyword evidence="2" id="KW-1185">Reference proteome</keyword>
<evidence type="ECO:0000313" key="1">
    <source>
        <dbReference type="EMBL" id="NOU98594.1"/>
    </source>
</evidence>
<dbReference type="PANTHER" id="PTHR37515">
    <property type="entry name" value="YALI0C09240P"/>
    <property type="match status" value="1"/>
</dbReference>
<dbReference type="PANTHER" id="PTHR37515:SF2">
    <property type="entry name" value="YALI0C09240P"/>
    <property type="match status" value="1"/>
</dbReference>
<sequence length="188" mass="21977">MNESKTMLDYIKKFKSLIRGSYINKANELDENKGVFLKEITFEVKANQEDLDTFPNGLIPWISIESPEDELARLRKKNEVVLNYKSIYIVIDYPLKKPTVFEINNSRLLRSDLINRISKIYHNIYQEEEDTSSIKTIPVMERGKLKNRNETNGKYGIWGHDLRDLDLGSVNVVKKKNGEIYLYLNIES</sequence>
<name>A0ABX1ZHR1_9BACL</name>
<reference evidence="1 2" key="1">
    <citation type="submission" date="2019-10" db="EMBL/GenBank/DDBJ databases">
        <title>Description of Paenibacillus pedi sp. nov.</title>
        <authorList>
            <person name="Carlier A."/>
            <person name="Qi S."/>
        </authorList>
    </citation>
    <scope>NUCLEOTIDE SEQUENCE [LARGE SCALE GENOMIC DNA]</scope>
    <source>
        <strain evidence="1 2">LMG 31457</strain>
    </source>
</reference>
<dbReference type="RefSeq" id="WP_171681477.1">
    <property type="nucleotide sequence ID" value="NZ_WHNZ01000007.1"/>
</dbReference>
<comment type="caution">
    <text evidence="1">The sequence shown here is derived from an EMBL/GenBank/DDBJ whole genome shotgun (WGS) entry which is preliminary data.</text>
</comment>
<proteinExistence type="predicted"/>
<dbReference type="Proteomes" id="UP000618579">
    <property type="component" value="Unassembled WGS sequence"/>
</dbReference>
<dbReference type="EMBL" id="WHNZ01000007">
    <property type="protein sequence ID" value="NOU98594.1"/>
    <property type="molecule type" value="Genomic_DNA"/>
</dbReference>
<accession>A0ABX1ZHR1</accession>
<protein>
    <submittedName>
        <fullName evidence="1">Uncharacterized protein</fullName>
    </submittedName>
</protein>